<feature type="domain" description="Thioredoxin" evidence="1">
    <location>
        <begin position="194"/>
        <end position="326"/>
    </location>
</feature>
<dbReference type="EMBL" id="BRYB01006693">
    <property type="protein sequence ID" value="GMI55228.1"/>
    <property type="molecule type" value="Genomic_DNA"/>
</dbReference>
<protein>
    <recommendedName>
        <fullName evidence="1">Thioredoxin domain-containing protein</fullName>
    </recommendedName>
</protein>
<accession>A0ABQ6NBU2</accession>
<dbReference type="SUPFAM" id="SSF52833">
    <property type="entry name" value="Thioredoxin-like"/>
    <property type="match status" value="1"/>
</dbReference>
<evidence type="ECO:0000313" key="2">
    <source>
        <dbReference type="EMBL" id="GMI55228.1"/>
    </source>
</evidence>
<dbReference type="PROSITE" id="PS51352">
    <property type="entry name" value="THIOREDOXIN_2"/>
    <property type="match status" value="1"/>
</dbReference>
<dbReference type="Pfam" id="PF00085">
    <property type="entry name" value="Thioredoxin"/>
    <property type="match status" value="1"/>
</dbReference>
<gene>
    <name evidence="2" type="ORF">TeGR_g4639</name>
</gene>
<dbReference type="Gene3D" id="3.40.30.10">
    <property type="entry name" value="Glutaredoxin"/>
    <property type="match status" value="1"/>
</dbReference>
<dbReference type="InterPro" id="IPR013766">
    <property type="entry name" value="Thioredoxin_domain"/>
</dbReference>
<reference evidence="2 3" key="1">
    <citation type="journal article" date="2023" name="Commun. Biol.">
        <title>Genome analysis of Parmales, the sister group of diatoms, reveals the evolutionary specialization of diatoms from phago-mixotrophs to photoautotrophs.</title>
        <authorList>
            <person name="Ban H."/>
            <person name="Sato S."/>
            <person name="Yoshikawa S."/>
            <person name="Yamada K."/>
            <person name="Nakamura Y."/>
            <person name="Ichinomiya M."/>
            <person name="Sato N."/>
            <person name="Blanc-Mathieu R."/>
            <person name="Endo H."/>
            <person name="Kuwata A."/>
            <person name="Ogata H."/>
        </authorList>
    </citation>
    <scope>NUCLEOTIDE SEQUENCE [LARGE SCALE GENOMIC DNA]</scope>
</reference>
<evidence type="ECO:0000313" key="3">
    <source>
        <dbReference type="Proteomes" id="UP001165060"/>
    </source>
</evidence>
<keyword evidence="3" id="KW-1185">Reference proteome</keyword>
<name>A0ABQ6NBU2_9STRA</name>
<dbReference type="Proteomes" id="UP001165060">
    <property type="component" value="Unassembled WGS sequence"/>
</dbReference>
<organism evidence="2 3">
    <name type="scientific">Tetraparma gracilis</name>
    <dbReference type="NCBI Taxonomy" id="2962635"/>
    <lineage>
        <taxon>Eukaryota</taxon>
        <taxon>Sar</taxon>
        <taxon>Stramenopiles</taxon>
        <taxon>Ochrophyta</taxon>
        <taxon>Bolidophyceae</taxon>
        <taxon>Parmales</taxon>
        <taxon>Triparmaceae</taxon>
        <taxon>Tetraparma</taxon>
    </lineage>
</organism>
<dbReference type="InterPro" id="IPR036249">
    <property type="entry name" value="Thioredoxin-like_sf"/>
</dbReference>
<proteinExistence type="predicted"/>
<evidence type="ECO:0000259" key="1">
    <source>
        <dbReference type="PROSITE" id="PS51352"/>
    </source>
</evidence>
<sequence>MPGPAPASLPTATSSIHFQVPTTKQHVQRLLLPPDILLSDPEDASNILDALTIPALLPPLNTISDENKHGIFRKEFSSFFLLFPATNVSVPTATTEALSTTAASFYELGTTTSPRFVVVPPADYPRYHPFSQFYIGSEMGDASLPLAVLTVTKTSGVGTVRYSPPASILSDAAALKNFIEECLGPAPLSSHQRPRSLPANPAYLAEGLESGIVDLAANTLSGFLAHVPSDEAAVVFYYSPLCPHSKKALPLFSEAAKQHKEASFGAASVSLARFDAKHNDVLEELGGEGLVPGFPTIVRYKNGEQLDYRSRGDGISIEGLLEFINS</sequence>
<dbReference type="CDD" id="cd02961">
    <property type="entry name" value="PDI_a_family"/>
    <property type="match status" value="1"/>
</dbReference>
<comment type="caution">
    <text evidence="2">The sequence shown here is derived from an EMBL/GenBank/DDBJ whole genome shotgun (WGS) entry which is preliminary data.</text>
</comment>